<comment type="caution">
    <text evidence="1">The sequence shown here is derived from an EMBL/GenBank/DDBJ whole genome shotgun (WGS) entry which is preliminary data.</text>
</comment>
<accession>A0AA36HH08</accession>
<evidence type="ECO:0000313" key="2">
    <source>
        <dbReference type="Proteomes" id="UP001176961"/>
    </source>
</evidence>
<name>A0AA36HH08_CYLNA</name>
<evidence type="ECO:0000313" key="1">
    <source>
        <dbReference type="EMBL" id="CAJ0610241.1"/>
    </source>
</evidence>
<reference evidence="1" key="1">
    <citation type="submission" date="2023-07" db="EMBL/GenBank/DDBJ databases">
        <authorList>
            <consortium name="CYATHOMIX"/>
        </authorList>
    </citation>
    <scope>NUCLEOTIDE SEQUENCE</scope>
    <source>
        <strain evidence="1">N/A</strain>
    </source>
</reference>
<protein>
    <submittedName>
        <fullName evidence="1">Uncharacterized protein</fullName>
    </submittedName>
</protein>
<keyword evidence="2" id="KW-1185">Reference proteome</keyword>
<dbReference type="Proteomes" id="UP001176961">
    <property type="component" value="Unassembled WGS sequence"/>
</dbReference>
<gene>
    <name evidence="1" type="ORF">CYNAS_LOCUS22224</name>
</gene>
<sequence length="336" mass="37917">MIFEGENPGSASAKEVLHSRGLLIAQRALVRRDGTALTLRRPGARKGSHVHDNTRDATAPQSIDVHVNGNVLAARCFGLPVRSNESKPGTHLRNIHWVCKNKRGRMFTDIKEEDEENTGITLKEMEPTVPFDHTTFPGTFITVIGPHGNDARALLYEDPHTGLSFRFILHRKNARKADIYVCAKCKSRRKYVRIMVHESTFLEDPAALDHVCHLPMEEERKPEKRKLDDLEKLLPKRPNLQIPADEPSCSAEANDVGLELGLNVLKPVEDEPQQSEQEPSSETKSTSLFREEVFLESIRMAVEGLPKINRDKAYVDILRYIYTTVFDKYGNSSTNA</sequence>
<dbReference type="AlphaFoldDB" id="A0AA36HH08"/>
<proteinExistence type="predicted"/>
<dbReference type="EMBL" id="CATQJL010000326">
    <property type="protein sequence ID" value="CAJ0610241.1"/>
    <property type="molecule type" value="Genomic_DNA"/>
</dbReference>
<organism evidence="1 2">
    <name type="scientific">Cylicocyclus nassatus</name>
    <name type="common">Nematode worm</name>
    <dbReference type="NCBI Taxonomy" id="53992"/>
    <lineage>
        <taxon>Eukaryota</taxon>
        <taxon>Metazoa</taxon>
        <taxon>Ecdysozoa</taxon>
        <taxon>Nematoda</taxon>
        <taxon>Chromadorea</taxon>
        <taxon>Rhabditida</taxon>
        <taxon>Rhabditina</taxon>
        <taxon>Rhabditomorpha</taxon>
        <taxon>Strongyloidea</taxon>
        <taxon>Strongylidae</taxon>
        <taxon>Cylicocyclus</taxon>
    </lineage>
</organism>